<keyword evidence="12" id="KW-0732">Signal</keyword>
<keyword evidence="6 11" id="KW-0472">Membrane</keyword>
<evidence type="ECO:0000256" key="10">
    <source>
        <dbReference type="SAM" id="MobiDB-lite"/>
    </source>
</evidence>
<dbReference type="GO" id="GO:0005929">
    <property type="term" value="C:cilium"/>
    <property type="evidence" value="ECO:0007669"/>
    <property type="project" value="TreeGrafter"/>
</dbReference>
<evidence type="ECO:0008006" key="16">
    <source>
        <dbReference type="Google" id="ProtNLM"/>
    </source>
</evidence>
<feature type="compositionally biased region" description="Basic and acidic residues" evidence="10">
    <location>
        <begin position="911"/>
        <end position="927"/>
    </location>
</feature>
<dbReference type="SMART" id="SM00063">
    <property type="entry name" value="FRI"/>
    <property type="match status" value="1"/>
</dbReference>
<evidence type="ECO:0000256" key="9">
    <source>
        <dbReference type="PROSITE-ProRule" id="PRU00090"/>
    </source>
</evidence>
<feature type="transmembrane region" description="Helical" evidence="11">
    <location>
        <begin position="227"/>
        <end position="247"/>
    </location>
</feature>
<feature type="transmembrane region" description="Helical" evidence="11">
    <location>
        <begin position="394"/>
        <end position="420"/>
    </location>
</feature>
<feature type="disulfide bond" evidence="9">
    <location>
        <begin position="137"/>
        <end position="161"/>
    </location>
</feature>
<dbReference type="SMART" id="SM01330">
    <property type="entry name" value="Frizzled"/>
    <property type="match status" value="1"/>
</dbReference>
<comment type="subcellular location">
    <subcellularLocation>
        <location evidence="1">Membrane</location>
        <topology evidence="1">Multi-pass membrane protein</topology>
    </subcellularLocation>
</comment>
<dbReference type="InterPro" id="IPR017981">
    <property type="entry name" value="GPCR_2-like_7TM"/>
</dbReference>
<evidence type="ECO:0000256" key="12">
    <source>
        <dbReference type="SAM" id="SignalP"/>
    </source>
</evidence>
<feature type="domain" description="G-protein coupled receptors family 2 profile 2" evidence="14">
    <location>
        <begin position="223"/>
        <end position="486"/>
    </location>
</feature>
<dbReference type="InterPro" id="IPR020067">
    <property type="entry name" value="Frizzled_dom"/>
</dbReference>
<dbReference type="GO" id="GO:0071679">
    <property type="term" value="P:commissural neuron axon guidance"/>
    <property type="evidence" value="ECO:0007669"/>
    <property type="project" value="TreeGrafter"/>
</dbReference>
<keyword evidence="8" id="KW-0675">Receptor</keyword>
<dbReference type="GO" id="GO:0004888">
    <property type="term" value="F:transmembrane signaling receptor activity"/>
    <property type="evidence" value="ECO:0007669"/>
    <property type="project" value="InterPro"/>
</dbReference>
<comment type="caution">
    <text evidence="9">Lacks conserved residue(s) required for the propagation of feature annotation.</text>
</comment>
<evidence type="ECO:0000256" key="7">
    <source>
        <dbReference type="ARBA" id="ARBA00023157"/>
    </source>
</evidence>
<feature type="region of interest" description="Disordered" evidence="10">
    <location>
        <begin position="881"/>
        <end position="939"/>
    </location>
</feature>
<name>A0AAW2HZ11_9NEOP</name>
<dbReference type="SUPFAM" id="SSF63501">
    <property type="entry name" value="Frizzled cysteine-rich domain"/>
    <property type="match status" value="1"/>
</dbReference>
<protein>
    <recommendedName>
        <fullName evidence="16">Smoothened</fullName>
    </recommendedName>
</protein>
<evidence type="ECO:0000259" key="14">
    <source>
        <dbReference type="PROSITE" id="PS50261"/>
    </source>
</evidence>
<feature type="region of interest" description="Disordered" evidence="10">
    <location>
        <begin position="1031"/>
        <end position="1062"/>
    </location>
</feature>
<evidence type="ECO:0000256" key="2">
    <source>
        <dbReference type="ARBA" id="ARBA00008077"/>
    </source>
</evidence>
<accession>A0AAW2HZ11</accession>
<dbReference type="PANTHER" id="PTHR11309:SF35">
    <property type="entry name" value="PROTEIN SMOOTHENED"/>
    <property type="match status" value="1"/>
</dbReference>
<dbReference type="GO" id="GO:0030425">
    <property type="term" value="C:dendrite"/>
    <property type="evidence" value="ECO:0007669"/>
    <property type="project" value="TreeGrafter"/>
</dbReference>
<dbReference type="GO" id="GO:0007417">
    <property type="term" value="P:central nervous system development"/>
    <property type="evidence" value="ECO:0007669"/>
    <property type="project" value="TreeGrafter"/>
</dbReference>
<feature type="compositionally biased region" description="Basic residues" evidence="10">
    <location>
        <begin position="675"/>
        <end position="696"/>
    </location>
</feature>
<feature type="region of interest" description="Disordered" evidence="10">
    <location>
        <begin position="661"/>
        <end position="713"/>
    </location>
</feature>
<evidence type="ECO:0000256" key="8">
    <source>
        <dbReference type="ARBA" id="ARBA00023170"/>
    </source>
</evidence>
<reference evidence="15" key="1">
    <citation type="journal article" date="2024" name="Gigascience">
        <title>Chromosome-level genome of the poultry shaft louse Menopon gallinae provides insight into the host-switching and adaptive evolution of parasitic lice.</title>
        <authorList>
            <person name="Xu Y."/>
            <person name="Ma L."/>
            <person name="Liu S."/>
            <person name="Liang Y."/>
            <person name="Liu Q."/>
            <person name="He Z."/>
            <person name="Tian L."/>
            <person name="Duan Y."/>
            <person name="Cai W."/>
            <person name="Li H."/>
            <person name="Song F."/>
        </authorList>
    </citation>
    <scope>NUCLEOTIDE SEQUENCE</scope>
    <source>
        <strain evidence="15">Cailab_2023a</strain>
    </source>
</reference>
<dbReference type="Gene3D" id="1.10.2000.10">
    <property type="entry name" value="Frizzled cysteine-rich domain"/>
    <property type="match status" value="1"/>
</dbReference>
<dbReference type="EMBL" id="JARGDH010000002">
    <property type="protein sequence ID" value="KAL0274723.1"/>
    <property type="molecule type" value="Genomic_DNA"/>
</dbReference>
<feature type="chain" id="PRO_5043351754" description="Smoothened" evidence="12">
    <location>
        <begin position="19"/>
        <end position="1096"/>
    </location>
</feature>
<dbReference type="InterPro" id="IPR000539">
    <property type="entry name" value="Frizzled/Smoothened_7TM"/>
</dbReference>
<feature type="transmembrane region" description="Helical" evidence="11">
    <location>
        <begin position="441"/>
        <end position="465"/>
    </location>
</feature>
<evidence type="ECO:0000256" key="1">
    <source>
        <dbReference type="ARBA" id="ARBA00004141"/>
    </source>
</evidence>
<dbReference type="GO" id="GO:0005113">
    <property type="term" value="F:patched binding"/>
    <property type="evidence" value="ECO:0007669"/>
    <property type="project" value="TreeGrafter"/>
</dbReference>
<evidence type="ECO:0000256" key="5">
    <source>
        <dbReference type="ARBA" id="ARBA00022989"/>
    </source>
</evidence>
<dbReference type="Pfam" id="PF01534">
    <property type="entry name" value="Frizzled"/>
    <property type="match status" value="1"/>
</dbReference>
<keyword evidence="7 9" id="KW-1015">Disulfide bond</keyword>
<dbReference type="GO" id="GO:0007389">
    <property type="term" value="P:pattern specification process"/>
    <property type="evidence" value="ECO:0007669"/>
    <property type="project" value="TreeGrafter"/>
</dbReference>
<feature type="signal peptide" evidence="12">
    <location>
        <begin position="1"/>
        <end position="18"/>
    </location>
</feature>
<evidence type="ECO:0000256" key="6">
    <source>
        <dbReference type="ARBA" id="ARBA00023136"/>
    </source>
</evidence>
<dbReference type="GO" id="GO:0007224">
    <property type="term" value="P:smoothened signaling pathway"/>
    <property type="evidence" value="ECO:0007669"/>
    <property type="project" value="TreeGrafter"/>
</dbReference>
<feature type="compositionally biased region" description="Polar residues" evidence="10">
    <location>
        <begin position="661"/>
        <end position="674"/>
    </location>
</feature>
<comment type="caution">
    <text evidence="15">The sequence shown here is derived from an EMBL/GenBank/DDBJ whole genome shotgun (WGS) entry which is preliminary data.</text>
</comment>
<dbReference type="InterPro" id="IPR015526">
    <property type="entry name" value="Frizzled/SFRP"/>
</dbReference>
<dbReference type="PROSITE" id="PS50038">
    <property type="entry name" value="FZ"/>
    <property type="match status" value="1"/>
</dbReference>
<organism evidence="15">
    <name type="scientific">Menopon gallinae</name>
    <name type="common">poultry shaft louse</name>
    <dbReference type="NCBI Taxonomy" id="328185"/>
    <lineage>
        <taxon>Eukaryota</taxon>
        <taxon>Metazoa</taxon>
        <taxon>Ecdysozoa</taxon>
        <taxon>Arthropoda</taxon>
        <taxon>Hexapoda</taxon>
        <taxon>Insecta</taxon>
        <taxon>Pterygota</taxon>
        <taxon>Neoptera</taxon>
        <taxon>Paraneoptera</taxon>
        <taxon>Psocodea</taxon>
        <taxon>Troctomorpha</taxon>
        <taxon>Phthiraptera</taxon>
        <taxon>Amblycera</taxon>
        <taxon>Menoponidae</taxon>
        <taxon>Menopon</taxon>
    </lineage>
</organism>
<feature type="domain" description="FZ" evidence="13">
    <location>
        <begin position="44"/>
        <end position="189"/>
    </location>
</feature>
<keyword evidence="4 11" id="KW-0812">Transmembrane</keyword>
<feature type="transmembrane region" description="Helical" evidence="11">
    <location>
        <begin position="259"/>
        <end position="279"/>
    </location>
</feature>
<feature type="compositionally biased region" description="Polar residues" evidence="10">
    <location>
        <begin position="1051"/>
        <end position="1062"/>
    </location>
</feature>
<dbReference type="PANTHER" id="PTHR11309">
    <property type="entry name" value="FRIZZLED"/>
    <property type="match status" value="1"/>
</dbReference>
<dbReference type="AlphaFoldDB" id="A0AAW2HZ11"/>
<dbReference type="GO" id="GO:0005886">
    <property type="term" value="C:plasma membrane"/>
    <property type="evidence" value="ECO:0007669"/>
    <property type="project" value="TreeGrafter"/>
</dbReference>
<evidence type="ECO:0000256" key="3">
    <source>
        <dbReference type="ARBA" id="ARBA00022473"/>
    </source>
</evidence>
<dbReference type="PRINTS" id="PR00489">
    <property type="entry name" value="FRIZZLED"/>
</dbReference>
<dbReference type="Gene3D" id="1.20.1070.10">
    <property type="entry name" value="Rhodopsin 7-helix transmembrane proteins"/>
    <property type="match status" value="1"/>
</dbReference>
<feature type="transmembrane region" description="Helical" evidence="11">
    <location>
        <begin position="308"/>
        <end position="332"/>
    </location>
</feature>
<dbReference type="PROSITE" id="PS50261">
    <property type="entry name" value="G_PROTEIN_RECEP_F2_4"/>
    <property type="match status" value="1"/>
</dbReference>
<keyword evidence="3" id="KW-0217">Developmental protein</keyword>
<comment type="similarity">
    <text evidence="2">Belongs to the G-protein coupled receptor Fz/Smo family.</text>
</comment>
<proteinExistence type="inferred from homology"/>
<evidence type="ECO:0000313" key="15">
    <source>
        <dbReference type="EMBL" id="KAL0274723.1"/>
    </source>
</evidence>
<keyword evidence="5 11" id="KW-1133">Transmembrane helix</keyword>
<evidence type="ECO:0000256" key="11">
    <source>
        <dbReference type="SAM" id="Phobius"/>
    </source>
</evidence>
<sequence>MVVVPVVNVIFLITLNSAIPLFNNSSNLVITNSSHELSPLAWPPTDGDCRRKATCVSHNATCFGVPLPYMETSTDVVSNLFQNHNLANFRVLEQDLQRWESLRKIPKCWSILQPFLCALYMPKCEQEAVYLLTQKRCRYTMSTCKVLREQPFASIFPPINCDDMKYFSGTCKHDVKDPKSNITGECVPPLIQTGDAKSEYDVVTGCGVQCQDPLYTEDEHDLIHGRIAWIATISLLSNLFAVVTFIIDWPSANKYPALIIFYINICFVISNMGWLVQFFPNAREDIVCKKDMTLRRFQPSQGESLSCVIVFIIIYYFIMAAIVWFVILTYAWHLWFRALGKIQERVDKKGAYFHLVAWSLPAVLTIVTMASGQIEGNSVAGICFVRSSHWGARVALLLVPIAAAVFISGYYLSRGILFLYRIKKDSQQILSEKASSKIREMIIRIMIFYFFCVSFVFMTFLFHLYEFSSEESWQKSFRNYIFCLILQSKSEPRECEIDSKPNSAFTQLHLLIMFAAGINMSSWVWTRSALYTWKRFFNRKIFKKEFEEPIILKKHKIIAQAFAKRKELTNAGKLELSIRNSHTDPVGLKFELNSVASHVSSNWIAAVPKLVDRRGALIGPGTESNSSKRRNSYDSESYTYSVRRVSVESRRHSLDSQISLQISEVTATHKTNTPRSHRSARSRSKKRRKDFGRTRRYCQNGFRRGSSTSQESQIGIKMTALTLNNSSILPSLLKRRSGNAGLECGNPLAGKFSMRENEFSDDEHSQDPNLALSDEYMSNASDDDLCPVGHEIQVLELPGTDSDDNIQIDCHADYTDDETTEIEKIEKILKREKAITARQSNKNKLQIRDLEYHKKSFKRDKKSRVKTDDYLKKSYRNCKLRNGDALSTGSRRKKHTEDITGRPQRQQIKANKVEERYDRKSRNSYRSEKRRKSSVSDLEDALMLAKRNSESDTDRTKCQIFKSRNRNSIAIALQKCNGIDSKDGNMIENLDDSEVEYGEDAHLMQTLGIQMRSGSSRSKRSYTVDVGTQISTQEMATQTDPHDYNGGGPPESSTSNQGTQMTPPLHIRLINKGIISTAKGSCQLRENYSYSSLTDQ</sequence>
<gene>
    <name evidence="15" type="ORF">PYX00_002782</name>
</gene>
<evidence type="ECO:0000259" key="13">
    <source>
        <dbReference type="PROSITE" id="PS50038"/>
    </source>
</evidence>
<feature type="transmembrane region" description="Helical" evidence="11">
    <location>
        <begin position="352"/>
        <end position="374"/>
    </location>
</feature>
<dbReference type="InterPro" id="IPR036790">
    <property type="entry name" value="Frizzled_dom_sf"/>
</dbReference>
<evidence type="ECO:0000256" key="4">
    <source>
        <dbReference type="ARBA" id="ARBA00022692"/>
    </source>
</evidence>